<dbReference type="PROSITE" id="PS51257">
    <property type="entry name" value="PROKAR_LIPOPROTEIN"/>
    <property type="match status" value="1"/>
</dbReference>
<dbReference type="PANTHER" id="PTHR14226:SF25">
    <property type="entry name" value="PHOSPHOESTERASE"/>
    <property type="match status" value="1"/>
</dbReference>
<evidence type="ECO:0000256" key="1">
    <source>
        <dbReference type="ARBA" id="ARBA00022801"/>
    </source>
</evidence>
<comment type="caution">
    <text evidence="6">The sequence shown here is derived from an EMBL/GenBank/DDBJ whole genome shotgun (WGS) entry which is preliminary data.</text>
</comment>
<evidence type="ECO:0000256" key="2">
    <source>
        <dbReference type="ARBA" id="ARBA00022963"/>
    </source>
</evidence>
<feature type="active site" description="Proton acceptor" evidence="4">
    <location>
        <position position="147"/>
    </location>
</feature>
<dbReference type="InterPro" id="IPR016035">
    <property type="entry name" value="Acyl_Trfase/lysoPLipase"/>
</dbReference>
<feature type="short sequence motif" description="GXSXG" evidence="4">
    <location>
        <begin position="25"/>
        <end position="29"/>
    </location>
</feature>
<dbReference type="Gene3D" id="3.40.1090.10">
    <property type="entry name" value="Cytosolic phospholipase A2 catalytic domain"/>
    <property type="match status" value="2"/>
</dbReference>
<evidence type="ECO:0000256" key="4">
    <source>
        <dbReference type="PROSITE-ProRule" id="PRU01161"/>
    </source>
</evidence>
<comment type="caution">
    <text evidence="4">Lacks conserved residue(s) required for the propagation of feature annotation.</text>
</comment>
<keyword evidence="2 4" id="KW-0442">Lipid degradation</keyword>
<feature type="domain" description="PNPLA" evidence="5">
    <location>
        <begin position="1"/>
        <end position="160"/>
    </location>
</feature>
<keyword evidence="3 4" id="KW-0443">Lipid metabolism</keyword>
<dbReference type="Proteomes" id="UP000473885">
    <property type="component" value="Unassembled WGS sequence"/>
</dbReference>
<organism evidence="6 7">
    <name type="scientific">Clostridium niameyense</name>
    <dbReference type="NCBI Taxonomy" id="1622073"/>
    <lineage>
        <taxon>Bacteria</taxon>
        <taxon>Bacillati</taxon>
        <taxon>Bacillota</taxon>
        <taxon>Clostridia</taxon>
        <taxon>Eubacteriales</taxon>
        <taxon>Clostridiaceae</taxon>
        <taxon>Clostridium</taxon>
    </lineage>
</organism>
<dbReference type="SUPFAM" id="SSF52151">
    <property type="entry name" value="FabD/lysophospholipase-like"/>
    <property type="match status" value="1"/>
</dbReference>
<dbReference type="GO" id="GO:0016042">
    <property type="term" value="P:lipid catabolic process"/>
    <property type="evidence" value="ECO:0007669"/>
    <property type="project" value="UniProtKB-UniRule"/>
</dbReference>
<dbReference type="InterPro" id="IPR037483">
    <property type="entry name" value="YjjU-like"/>
</dbReference>
<dbReference type="GO" id="GO:0016787">
    <property type="term" value="F:hydrolase activity"/>
    <property type="evidence" value="ECO:0007669"/>
    <property type="project" value="UniProtKB-UniRule"/>
</dbReference>
<gene>
    <name evidence="6" type="ORF">FDF74_06520</name>
</gene>
<feature type="active site" description="Nucleophile" evidence="4">
    <location>
        <position position="27"/>
    </location>
</feature>
<dbReference type="EMBL" id="SXDP01000004">
    <property type="protein sequence ID" value="NEZ46867.1"/>
    <property type="molecule type" value="Genomic_DNA"/>
</dbReference>
<evidence type="ECO:0000313" key="7">
    <source>
        <dbReference type="Proteomes" id="UP000473885"/>
    </source>
</evidence>
<evidence type="ECO:0000313" key="6">
    <source>
        <dbReference type="EMBL" id="NEZ46867.1"/>
    </source>
</evidence>
<feature type="short sequence motif" description="DGA/G" evidence="4">
    <location>
        <begin position="147"/>
        <end position="149"/>
    </location>
</feature>
<dbReference type="CDD" id="cd07208">
    <property type="entry name" value="Pat_hypo_Ecoli_yjju_like"/>
    <property type="match status" value="1"/>
</dbReference>
<name>A0A6M0RAU4_9CLOT</name>
<dbReference type="AlphaFoldDB" id="A0A6M0RAU4"/>
<keyword evidence="7" id="KW-1185">Reference proteome</keyword>
<reference evidence="6 7" key="1">
    <citation type="submission" date="2019-04" db="EMBL/GenBank/DDBJ databases">
        <title>Genome sequencing of Clostridium botulinum Groups I-IV and Clostridium butyricum.</title>
        <authorList>
            <person name="Brunt J."/>
            <person name="Van Vliet A.H.M."/>
            <person name="Stringer S.C."/>
            <person name="Carter A.T."/>
            <person name="Peck M.W."/>
        </authorList>
    </citation>
    <scope>NUCLEOTIDE SEQUENCE [LARGE SCALE GENOMIC DNA]</scope>
    <source>
        <strain evidence="6 7">IFR 18/094</strain>
    </source>
</reference>
<keyword evidence="1 4" id="KW-0378">Hydrolase</keyword>
<dbReference type="InterPro" id="IPR050301">
    <property type="entry name" value="NTE"/>
</dbReference>
<evidence type="ECO:0000259" key="5">
    <source>
        <dbReference type="PROSITE" id="PS51635"/>
    </source>
</evidence>
<dbReference type="Pfam" id="PF19890">
    <property type="entry name" value="DUF6363"/>
    <property type="match status" value="1"/>
</dbReference>
<sequence length="276" mass="32031">MRGAYTCGVLEFFIERQIYFSYVIGVSAGACNAMSYISGQKGRNEKINLNFINDKRYMSIKNFIKEGSFFGMDFIFNEIPNKHIPFDFKSFYNSSCKFLIGTTDCSTGKPIYFTKDDIDEKFNVLRASSSLPLVSPIVKFKGYELLDGGLSDAIPIKKSIQDGNGKNIIVLTRNRNYRKTPNKLYKILEIKYKNYPKLLKTLKYRYKNYNQTLDYIDALEKEGKVLVLRPSKPLNVERFEKNPRKLTQLLENGYNDATKNYKKIIRFMGEENTRVI</sequence>
<dbReference type="Pfam" id="PF01734">
    <property type="entry name" value="Patatin"/>
    <property type="match status" value="1"/>
</dbReference>
<proteinExistence type="predicted"/>
<dbReference type="PROSITE" id="PS51635">
    <property type="entry name" value="PNPLA"/>
    <property type="match status" value="1"/>
</dbReference>
<dbReference type="InterPro" id="IPR002641">
    <property type="entry name" value="PNPLA_dom"/>
</dbReference>
<evidence type="ECO:0000256" key="3">
    <source>
        <dbReference type="ARBA" id="ARBA00023098"/>
    </source>
</evidence>
<protein>
    <submittedName>
        <fullName evidence="6">Patatin family protein</fullName>
    </submittedName>
</protein>
<dbReference type="PANTHER" id="PTHR14226">
    <property type="entry name" value="NEUROPATHY TARGET ESTERASE/SWISS CHEESE D.MELANOGASTER"/>
    <property type="match status" value="1"/>
</dbReference>
<accession>A0A6M0RAU4</accession>
<dbReference type="InterPro" id="IPR045943">
    <property type="entry name" value="DUF6363"/>
</dbReference>